<proteinExistence type="predicted"/>
<dbReference type="AlphaFoldDB" id="A0A6A6EEV7"/>
<name>A0A6A6EEV7_9PEZI</name>
<protein>
    <submittedName>
        <fullName evidence="1">Uncharacterized protein</fullName>
    </submittedName>
</protein>
<gene>
    <name evidence="1" type="ORF">K469DRAFT_63945</name>
</gene>
<evidence type="ECO:0000313" key="2">
    <source>
        <dbReference type="Proteomes" id="UP000800200"/>
    </source>
</evidence>
<dbReference type="Proteomes" id="UP000800200">
    <property type="component" value="Unassembled WGS sequence"/>
</dbReference>
<evidence type="ECO:0000313" key="1">
    <source>
        <dbReference type="EMBL" id="KAF2189362.1"/>
    </source>
</evidence>
<dbReference type="EMBL" id="ML994621">
    <property type="protein sequence ID" value="KAF2189362.1"/>
    <property type="molecule type" value="Genomic_DNA"/>
</dbReference>
<reference evidence="1" key="1">
    <citation type="journal article" date="2020" name="Stud. Mycol.">
        <title>101 Dothideomycetes genomes: a test case for predicting lifestyles and emergence of pathogens.</title>
        <authorList>
            <person name="Haridas S."/>
            <person name="Albert R."/>
            <person name="Binder M."/>
            <person name="Bloem J."/>
            <person name="Labutti K."/>
            <person name="Salamov A."/>
            <person name="Andreopoulos B."/>
            <person name="Baker S."/>
            <person name="Barry K."/>
            <person name="Bills G."/>
            <person name="Bluhm B."/>
            <person name="Cannon C."/>
            <person name="Castanera R."/>
            <person name="Culley D."/>
            <person name="Daum C."/>
            <person name="Ezra D."/>
            <person name="Gonzalez J."/>
            <person name="Henrissat B."/>
            <person name="Kuo A."/>
            <person name="Liang C."/>
            <person name="Lipzen A."/>
            <person name="Lutzoni F."/>
            <person name="Magnuson J."/>
            <person name="Mondo S."/>
            <person name="Nolan M."/>
            <person name="Ohm R."/>
            <person name="Pangilinan J."/>
            <person name="Park H.-J."/>
            <person name="Ramirez L."/>
            <person name="Alfaro M."/>
            <person name="Sun H."/>
            <person name="Tritt A."/>
            <person name="Yoshinaga Y."/>
            <person name="Zwiers L.-H."/>
            <person name="Turgeon B."/>
            <person name="Goodwin S."/>
            <person name="Spatafora J."/>
            <person name="Crous P."/>
            <person name="Grigoriev I."/>
        </authorList>
    </citation>
    <scope>NUCLEOTIDE SEQUENCE</scope>
    <source>
        <strain evidence="1">CBS 207.26</strain>
    </source>
</reference>
<organism evidence="1 2">
    <name type="scientific">Zopfia rhizophila CBS 207.26</name>
    <dbReference type="NCBI Taxonomy" id="1314779"/>
    <lineage>
        <taxon>Eukaryota</taxon>
        <taxon>Fungi</taxon>
        <taxon>Dikarya</taxon>
        <taxon>Ascomycota</taxon>
        <taxon>Pezizomycotina</taxon>
        <taxon>Dothideomycetes</taxon>
        <taxon>Dothideomycetes incertae sedis</taxon>
        <taxon>Zopfiaceae</taxon>
        <taxon>Zopfia</taxon>
    </lineage>
</organism>
<keyword evidence="2" id="KW-1185">Reference proteome</keyword>
<accession>A0A6A6EEV7</accession>
<sequence length="107" mass="12254">MRIGGIVRRRSSGGSSGELSIQAMVLPERPALGYRRYAKWYDGADTLLDNHARGLHCHLGLRSRYRHKLFQSPGASEQYQFHTIHIYPHANHDGRSYHGQNFHPAFL</sequence>